<evidence type="ECO:0000259" key="2">
    <source>
        <dbReference type="Pfam" id="PF00535"/>
    </source>
</evidence>
<evidence type="ECO:0000313" key="4">
    <source>
        <dbReference type="Proteomes" id="UP001596091"/>
    </source>
</evidence>
<dbReference type="InterPro" id="IPR050834">
    <property type="entry name" value="Glycosyltransf_2"/>
</dbReference>
<proteinExistence type="predicted"/>
<evidence type="ECO:0000256" key="1">
    <source>
        <dbReference type="SAM" id="Phobius"/>
    </source>
</evidence>
<comment type="caution">
    <text evidence="3">The sequence shown here is derived from an EMBL/GenBank/DDBJ whole genome shotgun (WGS) entry which is preliminary data.</text>
</comment>
<keyword evidence="3" id="KW-0808">Transferase</keyword>
<dbReference type="InterPro" id="IPR029044">
    <property type="entry name" value="Nucleotide-diphossugar_trans"/>
</dbReference>
<name>A0ABW1EM43_9BACT</name>
<sequence length="328" mass="36516">MSVIIPTFNGASRISHCIDALLHQSTTNSFEILIVDDGSTDDTAGVVQQFPRVRLLRQQNAGPATARNLGAREAKGEIVLFTDDDCVPVSDWIESMIAPFRDPKVVGAKGIYRSKQRELAARFVQIEYEDRYRLMAMLPSIDFIDTYSAAFRRDNFLAMNGYDTSFPVACAEDIELSYRMSARGWVMLFAPDAIVYHTHPNSFGKYLKKKYKFAFWRVLAVRKNPAKAVKDSHTPQIMKLQLLFPPALLAAVLTDAIRRSALFSPIVLGAFLLSTIPFAARAFRKDPVVGILAPFVLIARAFAQFSGVGVGLIRARQKPIEVVSVRPA</sequence>
<feature type="domain" description="Glycosyltransferase 2-like" evidence="2">
    <location>
        <begin position="2"/>
        <end position="154"/>
    </location>
</feature>
<dbReference type="RefSeq" id="WP_377819862.1">
    <property type="nucleotide sequence ID" value="NZ_JBHSPH010000010.1"/>
</dbReference>
<accession>A0ABW1EM43</accession>
<dbReference type="Gene3D" id="3.90.550.10">
    <property type="entry name" value="Spore Coat Polysaccharide Biosynthesis Protein SpsA, Chain A"/>
    <property type="match status" value="1"/>
</dbReference>
<keyword evidence="4" id="KW-1185">Reference proteome</keyword>
<dbReference type="PANTHER" id="PTHR43685">
    <property type="entry name" value="GLYCOSYLTRANSFERASE"/>
    <property type="match status" value="1"/>
</dbReference>
<keyword evidence="1" id="KW-0812">Transmembrane</keyword>
<organism evidence="3 4">
    <name type="scientific">Acidicapsa dinghuensis</name>
    <dbReference type="NCBI Taxonomy" id="2218256"/>
    <lineage>
        <taxon>Bacteria</taxon>
        <taxon>Pseudomonadati</taxon>
        <taxon>Acidobacteriota</taxon>
        <taxon>Terriglobia</taxon>
        <taxon>Terriglobales</taxon>
        <taxon>Acidobacteriaceae</taxon>
        <taxon>Acidicapsa</taxon>
    </lineage>
</organism>
<dbReference type="Pfam" id="PF00535">
    <property type="entry name" value="Glycos_transf_2"/>
    <property type="match status" value="1"/>
</dbReference>
<keyword evidence="1" id="KW-0472">Membrane</keyword>
<dbReference type="GO" id="GO:0016757">
    <property type="term" value="F:glycosyltransferase activity"/>
    <property type="evidence" value="ECO:0007669"/>
    <property type="project" value="UniProtKB-KW"/>
</dbReference>
<keyword evidence="3" id="KW-0328">Glycosyltransferase</keyword>
<dbReference type="Proteomes" id="UP001596091">
    <property type="component" value="Unassembled WGS sequence"/>
</dbReference>
<evidence type="ECO:0000313" key="3">
    <source>
        <dbReference type="EMBL" id="MFC5864989.1"/>
    </source>
</evidence>
<dbReference type="EC" id="2.4.-.-" evidence="3"/>
<reference evidence="4" key="1">
    <citation type="journal article" date="2019" name="Int. J. Syst. Evol. Microbiol.">
        <title>The Global Catalogue of Microorganisms (GCM) 10K type strain sequencing project: providing services to taxonomists for standard genome sequencing and annotation.</title>
        <authorList>
            <consortium name="The Broad Institute Genomics Platform"/>
            <consortium name="The Broad Institute Genome Sequencing Center for Infectious Disease"/>
            <person name="Wu L."/>
            <person name="Ma J."/>
        </authorList>
    </citation>
    <scope>NUCLEOTIDE SEQUENCE [LARGE SCALE GENOMIC DNA]</scope>
    <source>
        <strain evidence="4">JCM 4087</strain>
    </source>
</reference>
<dbReference type="EMBL" id="JBHSPH010000010">
    <property type="protein sequence ID" value="MFC5864989.1"/>
    <property type="molecule type" value="Genomic_DNA"/>
</dbReference>
<keyword evidence="1" id="KW-1133">Transmembrane helix</keyword>
<feature type="transmembrane region" description="Helical" evidence="1">
    <location>
        <begin position="261"/>
        <end position="279"/>
    </location>
</feature>
<feature type="transmembrane region" description="Helical" evidence="1">
    <location>
        <begin position="291"/>
        <end position="313"/>
    </location>
</feature>
<gene>
    <name evidence="3" type="ORF">ACFPT7_21960</name>
</gene>
<dbReference type="SUPFAM" id="SSF53448">
    <property type="entry name" value="Nucleotide-diphospho-sugar transferases"/>
    <property type="match status" value="1"/>
</dbReference>
<dbReference type="PANTHER" id="PTHR43685:SF3">
    <property type="entry name" value="SLR2126 PROTEIN"/>
    <property type="match status" value="1"/>
</dbReference>
<protein>
    <submittedName>
        <fullName evidence="3">Glycosyltransferase</fullName>
        <ecNumber evidence="3">2.4.-.-</ecNumber>
    </submittedName>
</protein>
<dbReference type="InterPro" id="IPR001173">
    <property type="entry name" value="Glyco_trans_2-like"/>
</dbReference>